<evidence type="ECO:0000256" key="4">
    <source>
        <dbReference type="ARBA" id="ARBA00023136"/>
    </source>
</evidence>
<dbReference type="InterPro" id="IPR032808">
    <property type="entry name" value="DoxX"/>
</dbReference>
<dbReference type="EMBL" id="CP032869">
    <property type="protein sequence ID" value="AYL97450.1"/>
    <property type="molecule type" value="Genomic_DNA"/>
</dbReference>
<evidence type="ECO:0000313" key="6">
    <source>
        <dbReference type="EMBL" id="AYL97450.1"/>
    </source>
</evidence>
<protein>
    <submittedName>
        <fullName evidence="6">DoxX family membrane protein</fullName>
    </submittedName>
</protein>
<keyword evidence="2 5" id="KW-0812">Transmembrane</keyword>
<evidence type="ECO:0000256" key="2">
    <source>
        <dbReference type="ARBA" id="ARBA00022692"/>
    </source>
</evidence>
<reference evidence="6 7" key="1">
    <citation type="submission" date="2018-10" db="EMBL/GenBank/DDBJ databases">
        <title>Genome sequencing of Mucilaginibacter sp. HYN0043.</title>
        <authorList>
            <person name="Kim M."/>
            <person name="Yi H."/>
        </authorList>
    </citation>
    <scope>NUCLEOTIDE SEQUENCE [LARGE SCALE GENOMIC DNA]</scope>
    <source>
        <strain evidence="6 7">HYN0043</strain>
    </source>
</reference>
<evidence type="ECO:0000256" key="5">
    <source>
        <dbReference type="SAM" id="Phobius"/>
    </source>
</evidence>
<dbReference type="Pfam" id="PF07681">
    <property type="entry name" value="DoxX"/>
    <property type="match status" value="1"/>
</dbReference>
<gene>
    <name evidence="6" type="ORF">HYN43_020040</name>
</gene>
<evidence type="ECO:0000313" key="7">
    <source>
        <dbReference type="Proteomes" id="UP000270046"/>
    </source>
</evidence>
<keyword evidence="7" id="KW-1185">Reference proteome</keyword>
<dbReference type="KEGG" id="muh:HYN43_020040"/>
<proteinExistence type="predicted"/>
<dbReference type="GO" id="GO:0016020">
    <property type="term" value="C:membrane"/>
    <property type="evidence" value="ECO:0007669"/>
    <property type="project" value="UniProtKB-SubCell"/>
</dbReference>
<feature type="transmembrane region" description="Helical" evidence="5">
    <location>
        <begin position="44"/>
        <end position="66"/>
    </location>
</feature>
<feature type="transmembrane region" description="Helical" evidence="5">
    <location>
        <begin position="20"/>
        <end position="37"/>
    </location>
</feature>
<dbReference type="AlphaFoldDB" id="A0A494VVG3"/>
<evidence type="ECO:0000256" key="1">
    <source>
        <dbReference type="ARBA" id="ARBA00004141"/>
    </source>
</evidence>
<sequence length="171" mass="19247">MFIYPVLSKVMPDELLVHQGDLIMSFKLLNLVFNLILNPLIMKIAVLIARVLLGLVFVVFGLNFFFQFLHMAQPPMSDKAQAFSGGLWGSGYFFQYMKVIEIVAGLFLIINRYTALFTLILLPISLNIFLFHAILAPAGLPIGLAVIVLQMFLLFAYRKNYASLFEPTPAV</sequence>
<dbReference type="Proteomes" id="UP000270046">
    <property type="component" value="Chromosome"/>
</dbReference>
<evidence type="ECO:0000256" key="3">
    <source>
        <dbReference type="ARBA" id="ARBA00022989"/>
    </source>
</evidence>
<name>A0A494VVG3_9SPHI</name>
<organism evidence="6 7">
    <name type="scientific">Mucilaginibacter celer</name>
    <dbReference type="NCBI Taxonomy" id="2305508"/>
    <lineage>
        <taxon>Bacteria</taxon>
        <taxon>Pseudomonadati</taxon>
        <taxon>Bacteroidota</taxon>
        <taxon>Sphingobacteriia</taxon>
        <taxon>Sphingobacteriales</taxon>
        <taxon>Sphingobacteriaceae</taxon>
        <taxon>Mucilaginibacter</taxon>
    </lineage>
</organism>
<keyword evidence="4 5" id="KW-0472">Membrane</keyword>
<feature type="transmembrane region" description="Helical" evidence="5">
    <location>
        <begin position="116"/>
        <end position="134"/>
    </location>
</feature>
<feature type="transmembrane region" description="Helical" evidence="5">
    <location>
        <begin position="86"/>
        <end position="109"/>
    </location>
</feature>
<dbReference type="OrthoDB" id="8161897at2"/>
<feature type="transmembrane region" description="Helical" evidence="5">
    <location>
        <begin position="140"/>
        <end position="157"/>
    </location>
</feature>
<keyword evidence="3 5" id="KW-1133">Transmembrane helix</keyword>
<accession>A0A494VVG3</accession>
<comment type="subcellular location">
    <subcellularLocation>
        <location evidence="1">Membrane</location>
        <topology evidence="1">Multi-pass membrane protein</topology>
    </subcellularLocation>
</comment>